<evidence type="ECO:0000256" key="5">
    <source>
        <dbReference type="ARBA" id="ARBA00022771"/>
    </source>
</evidence>
<dbReference type="SUPFAM" id="SSF57850">
    <property type="entry name" value="RING/U-box"/>
    <property type="match status" value="1"/>
</dbReference>
<accession>A0A1R3KEF0</accession>
<gene>
    <name evidence="11" type="ORF">CCACVL1_01908</name>
</gene>
<dbReference type="InterPro" id="IPR013083">
    <property type="entry name" value="Znf_RING/FYVE/PHD"/>
</dbReference>
<dbReference type="InterPro" id="IPR039525">
    <property type="entry name" value="RNF126-like_zinc-ribbon"/>
</dbReference>
<name>A0A1R3KEF0_COCAP</name>
<evidence type="ECO:0000313" key="11">
    <source>
        <dbReference type="EMBL" id="OMP05424.1"/>
    </source>
</evidence>
<feature type="region of interest" description="Disordered" evidence="9">
    <location>
        <begin position="295"/>
        <end position="319"/>
    </location>
</feature>
<dbReference type="Proteomes" id="UP000188268">
    <property type="component" value="Unassembled WGS sequence"/>
</dbReference>
<feature type="domain" description="RING-type" evidence="10">
    <location>
        <begin position="249"/>
        <end position="290"/>
    </location>
</feature>
<feature type="compositionally biased region" description="Basic and acidic residues" evidence="9">
    <location>
        <begin position="123"/>
        <end position="133"/>
    </location>
</feature>
<feature type="compositionally biased region" description="Polar residues" evidence="9">
    <location>
        <begin position="298"/>
        <end position="307"/>
    </location>
</feature>
<dbReference type="GO" id="GO:0061630">
    <property type="term" value="F:ubiquitin protein ligase activity"/>
    <property type="evidence" value="ECO:0007669"/>
    <property type="project" value="UniProtKB-EC"/>
</dbReference>
<dbReference type="GO" id="GO:0005737">
    <property type="term" value="C:cytoplasm"/>
    <property type="evidence" value="ECO:0007669"/>
    <property type="project" value="TreeGrafter"/>
</dbReference>
<dbReference type="OrthoDB" id="8062037at2759"/>
<keyword evidence="5 8" id="KW-0863">Zinc-finger</keyword>
<dbReference type="PANTHER" id="PTHR15710:SF18">
    <property type="entry name" value="RING-TYPE E3 UBIQUITIN TRANSFERASE"/>
    <property type="match status" value="1"/>
</dbReference>
<sequence>MSLSPPRANGAAPAPSPGRRNFQLYWCYQCHQAVRIAATNPGEIMCPRCFGHFVCEMEINRPRMVIDFTAFDPSPEARLLEALSLIMDPPIRLFSRDHNNQVEPARGRPWFRRWNNLLLDSEPETRPSWPERLRRPRRSRSSTSDGMNDSRDQQEPEAVPPRPRTWIILRPVGPNFAPPAPGTANEPVLPRQNPAVDPRDFFLGPGLNELIEQITQNDRPGVPPAPESTIEAIPTVKITESHLSNDSQCPVCKEEFKVGGEAREMPCNHIYHTDCIVPWLRLHNSCPVCRQELPVGNTERSSSDYNFSDSELSSSPEVSSRNGRRCLRLRQLAGNLWPFRRGYQRINPQPHRIALPPPGNDN</sequence>
<dbReference type="Pfam" id="PF13639">
    <property type="entry name" value="zf-RING_2"/>
    <property type="match status" value="1"/>
</dbReference>
<dbReference type="GO" id="GO:0008270">
    <property type="term" value="F:zinc ion binding"/>
    <property type="evidence" value="ECO:0007669"/>
    <property type="project" value="UniProtKB-KW"/>
</dbReference>
<protein>
    <recommendedName>
        <fullName evidence="2">RING-type E3 ubiquitin transferase</fullName>
        <ecNumber evidence="2">2.3.2.27</ecNumber>
    </recommendedName>
</protein>
<dbReference type="OMA" id="DAWEHGR"/>
<comment type="catalytic activity">
    <reaction evidence="1">
        <text>S-ubiquitinyl-[E2 ubiquitin-conjugating enzyme]-L-cysteine + [acceptor protein]-L-lysine = [E2 ubiquitin-conjugating enzyme]-L-cysteine + N(6)-ubiquitinyl-[acceptor protein]-L-lysine.</text>
        <dbReference type="EC" id="2.3.2.27"/>
    </reaction>
</comment>
<dbReference type="Pfam" id="PF14369">
    <property type="entry name" value="Zn_ribbon_19"/>
    <property type="match status" value="1"/>
</dbReference>
<evidence type="ECO:0000256" key="2">
    <source>
        <dbReference type="ARBA" id="ARBA00012483"/>
    </source>
</evidence>
<feature type="compositionally biased region" description="Low complexity" evidence="9">
    <location>
        <begin position="308"/>
        <end position="319"/>
    </location>
</feature>
<dbReference type="EC" id="2.3.2.27" evidence="2"/>
<dbReference type="Gramene" id="OMP05424">
    <property type="protein sequence ID" value="OMP05424"/>
    <property type="gene ID" value="CCACVL1_01908"/>
</dbReference>
<keyword evidence="6" id="KW-0833">Ubl conjugation pathway</keyword>
<reference evidence="11 12" key="1">
    <citation type="submission" date="2013-09" db="EMBL/GenBank/DDBJ databases">
        <title>Corchorus capsularis genome sequencing.</title>
        <authorList>
            <person name="Alam M."/>
            <person name="Haque M.S."/>
            <person name="Islam M.S."/>
            <person name="Emdad E.M."/>
            <person name="Islam M.M."/>
            <person name="Ahmed B."/>
            <person name="Halim A."/>
            <person name="Hossen Q.M.M."/>
            <person name="Hossain M.Z."/>
            <person name="Ahmed R."/>
            <person name="Khan M.M."/>
            <person name="Islam R."/>
            <person name="Rashid M.M."/>
            <person name="Khan S.A."/>
            <person name="Rahman M.S."/>
            <person name="Alam M."/>
        </authorList>
    </citation>
    <scope>NUCLEOTIDE SEQUENCE [LARGE SCALE GENOMIC DNA]</scope>
    <source>
        <strain evidence="12">cv. CVL-1</strain>
        <tissue evidence="11">Whole seedling</tissue>
    </source>
</reference>
<evidence type="ECO:0000256" key="7">
    <source>
        <dbReference type="ARBA" id="ARBA00022833"/>
    </source>
</evidence>
<keyword evidence="3" id="KW-0808">Transferase</keyword>
<proteinExistence type="predicted"/>
<dbReference type="STRING" id="210143.A0A1R3KEF0"/>
<evidence type="ECO:0000256" key="4">
    <source>
        <dbReference type="ARBA" id="ARBA00022723"/>
    </source>
</evidence>
<dbReference type="EMBL" id="AWWV01005375">
    <property type="protein sequence ID" value="OMP05424.1"/>
    <property type="molecule type" value="Genomic_DNA"/>
</dbReference>
<evidence type="ECO:0000256" key="1">
    <source>
        <dbReference type="ARBA" id="ARBA00000900"/>
    </source>
</evidence>
<evidence type="ECO:0000256" key="8">
    <source>
        <dbReference type="PROSITE-ProRule" id="PRU00175"/>
    </source>
</evidence>
<dbReference type="PANTHER" id="PTHR15710">
    <property type="entry name" value="E3 UBIQUITIN-PROTEIN LIGASE PRAJA"/>
    <property type="match status" value="1"/>
</dbReference>
<evidence type="ECO:0000259" key="10">
    <source>
        <dbReference type="PROSITE" id="PS50089"/>
    </source>
</evidence>
<comment type="caution">
    <text evidence="11">The sequence shown here is derived from an EMBL/GenBank/DDBJ whole genome shotgun (WGS) entry which is preliminary data.</text>
</comment>
<evidence type="ECO:0000256" key="3">
    <source>
        <dbReference type="ARBA" id="ARBA00022679"/>
    </source>
</evidence>
<dbReference type="InterPro" id="IPR001841">
    <property type="entry name" value="Znf_RING"/>
</dbReference>
<organism evidence="11 12">
    <name type="scientific">Corchorus capsularis</name>
    <name type="common">Jute</name>
    <dbReference type="NCBI Taxonomy" id="210143"/>
    <lineage>
        <taxon>Eukaryota</taxon>
        <taxon>Viridiplantae</taxon>
        <taxon>Streptophyta</taxon>
        <taxon>Embryophyta</taxon>
        <taxon>Tracheophyta</taxon>
        <taxon>Spermatophyta</taxon>
        <taxon>Magnoliopsida</taxon>
        <taxon>eudicotyledons</taxon>
        <taxon>Gunneridae</taxon>
        <taxon>Pentapetalae</taxon>
        <taxon>rosids</taxon>
        <taxon>malvids</taxon>
        <taxon>Malvales</taxon>
        <taxon>Malvaceae</taxon>
        <taxon>Grewioideae</taxon>
        <taxon>Apeibeae</taxon>
        <taxon>Corchorus</taxon>
    </lineage>
</organism>
<dbReference type="FunFam" id="3.30.40.10:FF:000022">
    <property type="entry name" value="E3 ubiquitin-protein ligase RING1-like"/>
    <property type="match status" value="1"/>
</dbReference>
<dbReference type="SMART" id="SM00184">
    <property type="entry name" value="RING"/>
    <property type="match status" value="1"/>
</dbReference>
<evidence type="ECO:0000256" key="9">
    <source>
        <dbReference type="SAM" id="MobiDB-lite"/>
    </source>
</evidence>
<evidence type="ECO:0000256" key="6">
    <source>
        <dbReference type="ARBA" id="ARBA00022786"/>
    </source>
</evidence>
<dbReference type="Gene3D" id="3.30.40.10">
    <property type="entry name" value="Zinc/RING finger domain, C3HC4 (zinc finger)"/>
    <property type="match status" value="1"/>
</dbReference>
<feature type="region of interest" description="Disordered" evidence="9">
    <location>
        <begin position="123"/>
        <end position="164"/>
    </location>
</feature>
<dbReference type="GO" id="GO:0016567">
    <property type="term" value="P:protein ubiquitination"/>
    <property type="evidence" value="ECO:0007669"/>
    <property type="project" value="TreeGrafter"/>
</dbReference>
<keyword evidence="4" id="KW-0479">Metal-binding</keyword>
<keyword evidence="12" id="KW-1185">Reference proteome</keyword>
<keyword evidence="7" id="KW-0862">Zinc</keyword>
<evidence type="ECO:0000313" key="12">
    <source>
        <dbReference type="Proteomes" id="UP000188268"/>
    </source>
</evidence>
<dbReference type="PROSITE" id="PS50089">
    <property type="entry name" value="ZF_RING_2"/>
    <property type="match status" value="1"/>
</dbReference>
<dbReference type="AlphaFoldDB" id="A0A1R3KEF0"/>
<dbReference type="CDD" id="cd16667">
    <property type="entry name" value="RING-H2_RNF126-like"/>
    <property type="match status" value="1"/>
</dbReference>